<evidence type="ECO:0000313" key="2">
    <source>
        <dbReference type="Proteomes" id="UP000195331"/>
    </source>
</evidence>
<dbReference type="OrthoDB" id="4729484at2"/>
<organism evidence="1 2">
    <name type="scientific">Mycobacterium dioxanotrophicus</name>
    <dbReference type="NCBI Taxonomy" id="482462"/>
    <lineage>
        <taxon>Bacteria</taxon>
        <taxon>Bacillati</taxon>
        <taxon>Actinomycetota</taxon>
        <taxon>Actinomycetes</taxon>
        <taxon>Mycobacteriales</taxon>
        <taxon>Mycobacteriaceae</taxon>
        <taxon>Mycobacterium</taxon>
    </lineage>
</organism>
<keyword evidence="2" id="KW-1185">Reference proteome</keyword>
<dbReference type="KEGG" id="mdx:BTO20_38600"/>
<keyword evidence="1" id="KW-0614">Plasmid</keyword>
<dbReference type="AlphaFoldDB" id="A0A1Y0CGU0"/>
<protein>
    <submittedName>
        <fullName evidence="1">Uncharacterized protein</fullName>
    </submittedName>
</protein>
<geneLocation type="plasmid" evidence="1 2">
    <name>unnamed4</name>
</geneLocation>
<proteinExistence type="predicted"/>
<accession>A0A1Y0CGU0</accession>
<dbReference type="EMBL" id="CP020813">
    <property type="protein sequence ID" value="ART74509.1"/>
    <property type="molecule type" value="Genomic_DNA"/>
</dbReference>
<gene>
    <name evidence="1" type="ORF">BTO20_38600</name>
</gene>
<sequence length="135" mass="14339">MCTSPTVGAPVDLISTQVRVGDTPGWEGTTAEVTITYTGDVPPTAPVLWSLLASNPDGDFVQLGYDELGGQTLEYFWFESPRDGQAMNHNMVGGADTSAAGTIRMVLPAAAVSLLGDVWWWSTAVNVDNEDVDTC</sequence>
<evidence type="ECO:0000313" key="1">
    <source>
        <dbReference type="EMBL" id="ART74509.1"/>
    </source>
</evidence>
<name>A0A1Y0CGU0_9MYCO</name>
<reference evidence="1 2" key="1">
    <citation type="submission" date="2017-04" db="EMBL/GenBank/DDBJ databases">
        <title>Whole Genome Sequence of 1,4-Dioxane Degrading Bacterium Mycobacterium dioxanotrophicus PH-06.</title>
        <authorList>
            <person name="He Y."/>
        </authorList>
    </citation>
    <scope>NUCLEOTIDE SEQUENCE [LARGE SCALE GENOMIC DNA]</scope>
    <source>
        <strain evidence="1 2">PH-06</strain>
        <plasmid evidence="1 2">unnamed4</plasmid>
    </source>
</reference>
<dbReference type="Proteomes" id="UP000195331">
    <property type="component" value="Plasmid unnamed4"/>
</dbReference>